<keyword evidence="6" id="KW-0029">Amino-acid transport</keyword>
<evidence type="ECO:0000256" key="7">
    <source>
        <dbReference type="ARBA" id="ARBA00022989"/>
    </source>
</evidence>
<keyword evidence="3 9" id="KW-0813">Transport</keyword>
<feature type="transmembrane region" description="Helical" evidence="9">
    <location>
        <begin position="61"/>
        <end position="86"/>
    </location>
</feature>
<dbReference type="Proteomes" id="UP000440716">
    <property type="component" value="Unassembled WGS sequence"/>
</dbReference>
<dbReference type="NCBIfam" id="TIGR01726">
    <property type="entry name" value="HEQRo_perm_3TM"/>
    <property type="match status" value="1"/>
</dbReference>
<organism evidence="10 11">
    <name type="scientific">Agrobacterium vitis</name>
    <name type="common">Rhizobium vitis</name>
    <dbReference type="NCBI Taxonomy" id="373"/>
    <lineage>
        <taxon>Bacteria</taxon>
        <taxon>Pseudomonadati</taxon>
        <taxon>Pseudomonadota</taxon>
        <taxon>Alphaproteobacteria</taxon>
        <taxon>Hyphomicrobiales</taxon>
        <taxon>Rhizobiaceae</taxon>
        <taxon>Rhizobium/Agrobacterium group</taxon>
        <taxon>Agrobacterium</taxon>
    </lineage>
</organism>
<dbReference type="RefSeq" id="WP_070149700.1">
    <property type="nucleotide sequence ID" value="NZ_CP146245.1"/>
</dbReference>
<dbReference type="GO" id="GO:0006865">
    <property type="term" value="P:amino acid transport"/>
    <property type="evidence" value="ECO:0007669"/>
    <property type="project" value="UniProtKB-KW"/>
</dbReference>
<dbReference type="Pfam" id="PF00528">
    <property type="entry name" value="BPD_transp_1"/>
    <property type="match status" value="1"/>
</dbReference>
<dbReference type="PANTHER" id="PTHR30614">
    <property type="entry name" value="MEMBRANE COMPONENT OF AMINO ACID ABC TRANSPORTER"/>
    <property type="match status" value="1"/>
</dbReference>
<keyword evidence="7 9" id="KW-1133">Transmembrane helix</keyword>
<evidence type="ECO:0000256" key="8">
    <source>
        <dbReference type="ARBA" id="ARBA00023136"/>
    </source>
</evidence>
<dbReference type="GO" id="GO:0043190">
    <property type="term" value="C:ATP-binding cassette (ABC) transporter complex"/>
    <property type="evidence" value="ECO:0007669"/>
    <property type="project" value="InterPro"/>
</dbReference>
<evidence type="ECO:0000313" key="11">
    <source>
        <dbReference type="Proteomes" id="UP000440716"/>
    </source>
</evidence>
<comment type="similarity">
    <text evidence="2">Belongs to the binding-protein-dependent transport system permease family. HisMQ subfamily.</text>
</comment>
<accession>A0A1S2DUV3</accession>
<protein>
    <submittedName>
        <fullName evidence="10">ABC transporter permease subunit</fullName>
    </submittedName>
</protein>
<evidence type="ECO:0000256" key="2">
    <source>
        <dbReference type="ARBA" id="ARBA00010072"/>
    </source>
</evidence>
<dbReference type="InterPro" id="IPR043429">
    <property type="entry name" value="ArtM/GltK/GlnP/TcyL/YhdX-like"/>
</dbReference>
<dbReference type="PROSITE" id="PS50928">
    <property type="entry name" value="ABC_TM1"/>
    <property type="match status" value="1"/>
</dbReference>
<evidence type="ECO:0000313" key="10">
    <source>
        <dbReference type="EMBL" id="MVA59497.1"/>
    </source>
</evidence>
<evidence type="ECO:0000256" key="5">
    <source>
        <dbReference type="ARBA" id="ARBA00022692"/>
    </source>
</evidence>
<dbReference type="OrthoDB" id="7190458at2"/>
<dbReference type="InterPro" id="IPR035906">
    <property type="entry name" value="MetI-like_sf"/>
</dbReference>
<sequence length="240" mass="26568">MQFDVSFFLSFVFNPRPALLLGLLTTISTTAVSMAFGMFLGLPLSLCGLSRFRPLRWFNATYIFVFRGTPLLVQVILIYFGLPYLINLDLFPQTVQVFGLFSVKGAIVAGVVAFVLHEAAYISEIARASIAAVDDGQRDAGKAVGMPPALLMKRIILPQAVRTMLPPLGNQVNGMFKATSLLYLIAVPEMMFIADAVNSVTYKTFEVYLGVSVYYLALTTAWGFVQRDLERRYSKGFMSI</sequence>
<keyword evidence="8 9" id="KW-0472">Membrane</keyword>
<evidence type="ECO:0000256" key="6">
    <source>
        <dbReference type="ARBA" id="ARBA00022970"/>
    </source>
</evidence>
<dbReference type="InterPro" id="IPR000515">
    <property type="entry name" value="MetI-like"/>
</dbReference>
<dbReference type="PANTHER" id="PTHR30614:SF0">
    <property type="entry name" value="L-CYSTINE TRANSPORT SYSTEM PERMEASE PROTEIN TCYL"/>
    <property type="match status" value="1"/>
</dbReference>
<dbReference type="InterPro" id="IPR010065">
    <property type="entry name" value="AA_ABC_transptr_permease_3TM"/>
</dbReference>
<name>A0A1S2DUV3_AGRVI</name>
<gene>
    <name evidence="10" type="ORF">GOZ88_25750</name>
</gene>
<keyword evidence="5 9" id="KW-0812">Transmembrane</keyword>
<dbReference type="Gene3D" id="1.10.3720.10">
    <property type="entry name" value="MetI-like"/>
    <property type="match status" value="1"/>
</dbReference>
<evidence type="ECO:0000256" key="4">
    <source>
        <dbReference type="ARBA" id="ARBA00022475"/>
    </source>
</evidence>
<feature type="transmembrane region" description="Helical" evidence="9">
    <location>
        <begin position="98"/>
        <end position="117"/>
    </location>
</feature>
<dbReference type="CDD" id="cd06261">
    <property type="entry name" value="TM_PBP2"/>
    <property type="match status" value="1"/>
</dbReference>
<dbReference type="SUPFAM" id="SSF161098">
    <property type="entry name" value="MetI-like"/>
    <property type="match status" value="1"/>
</dbReference>
<evidence type="ECO:0000256" key="3">
    <source>
        <dbReference type="ARBA" id="ARBA00022448"/>
    </source>
</evidence>
<evidence type="ECO:0000256" key="1">
    <source>
        <dbReference type="ARBA" id="ARBA00004429"/>
    </source>
</evidence>
<proteinExistence type="inferred from homology"/>
<feature type="transmembrane region" description="Helical" evidence="9">
    <location>
        <begin position="181"/>
        <end position="201"/>
    </location>
</feature>
<keyword evidence="4" id="KW-1003">Cell membrane</keyword>
<comment type="subcellular location">
    <subcellularLocation>
        <location evidence="1">Cell inner membrane</location>
        <topology evidence="1">Multi-pass membrane protein</topology>
    </subcellularLocation>
    <subcellularLocation>
        <location evidence="9">Cell membrane</location>
        <topology evidence="9">Multi-pass membrane protein</topology>
    </subcellularLocation>
</comment>
<reference evidence="10 11" key="1">
    <citation type="submission" date="2019-12" db="EMBL/GenBank/DDBJ databases">
        <title>Whole-genome sequencing of Allorhizobium vitis.</title>
        <authorList>
            <person name="Gan H.M."/>
            <person name="Szegedi E."/>
            <person name="Burr T."/>
            <person name="Savka M.A."/>
        </authorList>
    </citation>
    <scope>NUCLEOTIDE SEQUENCE [LARGE SCALE GENOMIC DNA]</scope>
    <source>
        <strain evidence="10 11">CG415</strain>
    </source>
</reference>
<dbReference type="AlphaFoldDB" id="A0A1S2DUV3"/>
<comment type="caution">
    <text evidence="10">The sequence shown here is derived from an EMBL/GenBank/DDBJ whole genome shotgun (WGS) entry which is preliminary data.</text>
</comment>
<feature type="transmembrane region" description="Helical" evidence="9">
    <location>
        <begin position="20"/>
        <end position="49"/>
    </location>
</feature>
<dbReference type="EMBL" id="WPHU01000022">
    <property type="protein sequence ID" value="MVA59497.1"/>
    <property type="molecule type" value="Genomic_DNA"/>
</dbReference>
<dbReference type="GO" id="GO:0022857">
    <property type="term" value="F:transmembrane transporter activity"/>
    <property type="evidence" value="ECO:0007669"/>
    <property type="project" value="InterPro"/>
</dbReference>
<evidence type="ECO:0000256" key="9">
    <source>
        <dbReference type="RuleBase" id="RU363032"/>
    </source>
</evidence>
<feature type="transmembrane region" description="Helical" evidence="9">
    <location>
        <begin position="207"/>
        <end position="225"/>
    </location>
</feature>